<feature type="transmembrane region" description="Helical" evidence="7">
    <location>
        <begin position="290"/>
        <end position="308"/>
    </location>
</feature>
<dbReference type="Pfam" id="PF05977">
    <property type="entry name" value="MFS_3"/>
    <property type="match status" value="1"/>
</dbReference>
<organism evidence="9 10">
    <name type="scientific">Actinokineospora bangkokensis</name>
    <dbReference type="NCBI Taxonomy" id="1193682"/>
    <lineage>
        <taxon>Bacteria</taxon>
        <taxon>Bacillati</taxon>
        <taxon>Actinomycetota</taxon>
        <taxon>Actinomycetes</taxon>
        <taxon>Pseudonocardiales</taxon>
        <taxon>Pseudonocardiaceae</taxon>
        <taxon>Actinokineospora</taxon>
    </lineage>
</organism>
<comment type="subcellular location">
    <subcellularLocation>
        <location evidence="1">Cell membrane</location>
        <topology evidence="1">Multi-pass membrane protein</topology>
    </subcellularLocation>
</comment>
<dbReference type="AlphaFoldDB" id="A0A1Q9LM15"/>
<dbReference type="GO" id="GO:0005886">
    <property type="term" value="C:plasma membrane"/>
    <property type="evidence" value="ECO:0007669"/>
    <property type="project" value="UniProtKB-SubCell"/>
</dbReference>
<keyword evidence="4 7" id="KW-0812">Transmembrane</keyword>
<gene>
    <name evidence="9" type="ORF">BJP25_19070</name>
</gene>
<feature type="domain" description="Major facilitator superfamily (MFS) profile" evidence="8">
    <location>
        <begin position="14"/>
        <end position="403"/>
    </location>
</feature>
<feature type="transmembrane region" description="Helical" evidence="7">
    <location>
        <begin position="314"/>
        <end position="337"/>
    </location>
</feature>
<dbReference type="GO" id="GO:0022857">
    <property type="term" value="F:transmembrane transporter activity"/>
    <property type="evidence" value="ECO:0007669"/>
    <property type="project" value="InterPro"/>
</dbReference>
<comment type="caution">
    <text evidence="9">The sequence shown here is derived from an EMBL/GenBank/DDBJ whole genome shotgun (WGS) entry which is preliminary data.</text>
</comment>
<dbReference type="Gene3D" id="1.20.1250.20">
    <property type="entry name" value="MFS general substrate transporter like domains"/>
    <property type="match status" value="1"/>
</dbReference>
<keyword evidence="6 7" id="KW-0472">Membrane</keyword>
<dbReference type="PANTHER" id="PTHR23513:SF6">
    <property type="entry name" value="MAJOR FACILITATOR SUPERFAMILY ASSOCIATED DOMAIN-CONTAINING PROTEIN"/>
    <property type="match status" value="1"/>
</dbReference>
<dbReference type="InterPro" id="IPR020846">
    <property type="entry name" value="MFS_dom"/>
</dbReference>
<accession>A0A1Q9LM15</accession>
<name>A0A1Q9LM15_9PSEU</name>
<keyword evidence="2" id="KW-0813">Transport</keyword>
<dbReference type="Proteomes" id="UP000186040">
    <property type="component" value="Unassembled WGS sequence"/>
</dbReference>
<keyword evidence="5 7" id="KW-1133">Transmembrane helix</keyword>
<evidence type="ECO:0000256" key="6">
    <source>
        <dbReference type="ARBA" id="ARBA00023136"/>
    </source>
</evidence>
<feature type="transmembrane region" description="Helical" evidence="7">
    <location>
        <begin position="349"/>
        <end position="371"/>
    </location>
</feature>
<dbReference type="InterPro" id="IPR036259">
    <property type="entry name" value="MFS_trans_sf"/>
</dbReference>
<dbReference type="PANTHER" id="PTHR23513">
    <property type="entry name" value="INTEGRAL MEMBRANE EFFLUX PROTEIN-RELATED"/>
    <property type="match status" value="1"/>
</dbReference>
<evidence type="ECO:0000256" key="7">
    <source>
        <dbReference type="SAM" id="Phobius"/>
    </source>
</evidence>
<dbReference type="InterPro" id="IPR010290">
    <property type="entry name" value="TM_effector"/>
</dbReference>
<evidence type="ECO:0000256" key="2">
    <source>
        <dbReference type="ARBA" id="ARBA00022448"/>
    </source>
</evidence>
<feature type="transmembrane region" description="Helical" evidence="7">
    <location>
        <begin position="52"/>
        <end position="72"/>
    </location>
</feature>
<evidence type="ECO:0000259" key="8">
    <source>
        <dbReference type="PROSITE" id="PS50850"/>
    </source>
</evidence>
<feature type="transmembrane region" description="Helical" evidence="7">
    <location>
        <begin position="263"/>
        <end position="283"/>
    </location>
</feature>
<evidence type="ECO:0000256" key="4">
    <source>
        <dbReference type="ARBA" id="ARBA00022692"/>
    </source>
</evidence>
<reference evidence="9 10" key="1">
    <citation type="submission" date="2016-10" db="EMBL/GenBank/DDBJ databases">
        <title>The Draft Genome Sequence of Actinokineospora bangkokensis 44EHWT reveals the biosynthetic pathway of antifungal compounds Thailandins with unusual extender unit butylmalonyl-CoA.</title>
        <authorList>
            <person name="Greule A."/>
            <person name="Intra B."/>
            <person name="Flemming S."/>
            <person name="Rommel M.G."/>
            <person name="Panbangred W."/>
            <person name="Bechthold A."/>
        </authorList>
    </citation>
    <scope>NUCLEOTIDE SEQUENCE [LARGE SCALE GENOMIC DNA]</scope>
    <source>
        <strain evidence="9 10">44EHW</strain>
    </source>
</reference>
<evidence type="ECO:0000256" key="5">
    <source>
        <dbReference type="ARBA" id="ARBA00022989"/>
    </source>
</evidence>
<feature type="transmembrane region" description="Helical" evidence="7">
    <location>
        <begin position="104"/>
        <end position="126"/>
    </location>
</feature>
<protein>
    <submittedName>
        <fullName evidence="9">MFS transporter</fullName>
    </submittedName>
</protein>
<evidence type="ECO:0000256" key="1">
    <source>
        <dbReference type="ARBA" id="ARBA00004651"/>
    </source>
</evidence>
<evidence type="ECO:0000313" key="9">
    <source>
        <dbReference type="EMBL" id="OLR93055.1"/>
    </source>
</evidence>
<dbReference type="PROSITE" id="PS50850">
    <property type="entry name" value="MFS"/>
    <property type="match status" value="1"/>
</dbReference>
<keyword evidence="10" id="KW-1185">Reference proteome</keyword>
<dbReference type="EMBL" id="MKQR01000013">
    <property type="protein sequence ID" value="OLR93055.1"/>
    <property type="molecule type" value="Genomic_DNA"/>
</dbReference>
<dbReference type="CDD" id="cd06173">
    <property type="entry name" value="MFS_MefA_like"/>
    <property type="match status" value="1"/>
</dbReference>
<evidence type="ECO:0000256" key="3">
    <source>
        <dbReference type="ARBA" id="ARBA00022475"/>
    </source>
</evidence>
<feature type="transmembrane region" description="Helical" evidence="7">
    <location>
        <begin position="16"/>
        <end position="40"/>
    </location>
</feature>
<feature type="transmembrane region" description="Helical" evidence="7">
    <location>
        <begin position="228"/>
        <end position="251"/>
    </location>
</feature>
<feature type="transmembrane region" description="Helical" evidence="7">
    <location>
        <begin position="377"/>
        <end position="396"/>
    </location>
</feature>
<dbReference type="RefSeq" id="WP_075975322.1">
    <property type="nucleotide sequence ID" value="NZ_MKQR01000013.1"/>
</dbReference>
<proteinExistence type="predicted"/>
<dbReference type="SUPFAM" id="SSF103473">
    <property type="entry name" value="MFS general substrate transporter"/>
    <property type="match status" value="1"/>
</dbReference>
<dbReference type="STRING" id="1193682.BJP25_19070"/>
<keyword evidence="3" id="KW-1003">Cell membrane</keyword>
<evidence type="ECO:0000313" key="10">
    <source>
        <dbReference type="Proteomes" id="UP000186040"/>
    </source>
</evidence>
<sequence>MDTGPTATARHRRGLAAVYTAGGASAFGTQMTLLALPWLVLQTTGSATMTGLLFAVQVLPMALLGFAGTAVIQRWGARRTMVLADLLRAPVIALVPVLSTADALAYPVLLAVVALLGVLGVPYFAAQRVLAAELAGSDAGALTRANSVLEGCFNTASLAGPALGGVLIALIGPERVLWADAATYLVSGLLLWAGVPAGAGRAEPRSAPRAGLLAGVRALRADDFLRPAMVSTVSFGFLLRVLMLALPLLAFARFDGQAEVGGLLVAAFGSGALVGSLLSYLVAGRLRPGTLMAVSAVQLVLPLWVLAAPVPVPVLVAALVVSAASLPLSNAPFFSILATRFTGSDRAAVMQSVITMSNIAGPLGFLVGGVAVDRLGVTTALLVLAALASAAAVNLLRATRRLRPAPTPTTAPREVSHA</sequence>